<name>A0A1F7U407_9BACT</name>
<dbReference type="Proteomes" id="UP000177088">
    <property type="component" value="Unassembled WGS sequence"/>
</dbReference>
<organism evidence="1 2">
    <name type="scientific">Candidatus Uhrbacteria bacterium RIFCSPHIGHO2_02_FULL_60_10</name>
    <dbReference type="NCBI Taxonomy" id="1802392"/>
    <lineage>
        <taxon>Bacteria</taxon>
        <taxon>Candidatus Uhriibacteriota</taxon>
    </lineage>
</organism>
<accession>A0A1F7U407</accession>
<dbReference type="EMBL" id="MGEA01000091">
    <property type="protein sequence ID" value="OGL72588.1"/>
    <property type="molecule type" value="Genomic_DNA"/>
</dbReference>
<gene>
    <name evidence="1" type="ORF">A3C96_02605</name>
</gene>
<comment type="caution">
    <text evidence="1">The sequence shown here is derived from an EMBL/GenBank/DDBJ whole genome shotgun (WGS) entry which is preliminary data.</text>
</comment>
<evidence type="ECO:0000313" key="2">
    <source>
        <dbReference type="Proteomes" id="UP000177088"/>
    </source>
</evidence>
<sequence>MKRENAPLSRRVLLVSKCAAVVAPMLLSAGCGDGRESCSGIAAMSATSYRFDANVTTAKGIEVDTSGQAVDLAAVDCIVDAFESCFRPTPPEAPSYRGQVDRGCVRVKIAPDWRLSTCGHQGKQIFPCDLRDYSDECRAAAETECPCACAGVVQDFNMLVVTPDLAALSHELTHVVTDYDDPFPASFQPCADGIRADNCRQFLEDGTHARSPAASWPTVSPAMCGTKAVR</sequence>
<protein>
    <submittedName>
        <fullName evidence="1">Uncharacterized protein</fullName>
    </submittedName>
</protein>
<dbReference type="PROSITE" id="PS51257">
    <property type="entry name" value="PROKAR_LIPOPROTEIN"/>
    <property type="match status" value="1"/>
</dbReference>
<reference evidence="1 2" key="1">
    <citation type="journal article" date="2016" name="Nat. Commun.">
        <title>Thousands of microbial genomes shed light on interconnected biogeochemical processes in an aquifer system.</title>
        <authorList>
            <person name="Anantharaman K."/>
            <person name="Brown C.T."/>
            <person name="Hug L.A."/>
            <person name="Sharon I."/>
            <person name="Castelle C.J."/>
            <person name="Probst A.J."/>
            <person name="Thomas B.C."/>
            <person name="Singh A."/>
            <person name="Wilkins M.J."/>
            <person name="Karaoz U."/>
            <person name="Brodie E.L."/>
            <person name="Williams K.H."/>
            <person name="Hubbard S.S."/>
            <person name="Banfield J.F."/>
        </authorList>
    </citation>
    <scope>NUCLEOTIDE SEQUENCE [LARGE SCALE GENOMIC DNA]</scope>
</reference>
<evidence type="ECO:0000313" key="1">
    <source>
        <dbReference type="EMBL" id="OGL72588.1"/>
    </source>
</evidence>
<dbReference type="AlphaFoldDB" id="A0A1F7U407"/>
<proteinExistence type="predicted"/>